<keyword evidence="9" id="KW-1185">Reference proteome</keyword>
<dbReference type="HAMAP" id="MF_02040">
    <property type="entry name" value="Mrp_NBP35"/>
    <property type="match status" value="1"/>
</dbReference>
<dbReference type="GO" id="GO:0051539">
    <property type="term" value="F:4 iron, 4 sulfur cluster binding"/>
    <property type="evidence" value="ECO:0007669"/>
    <property type="project" value="TreeGrafter"/>
</dbReference>
<evidence type="ECO:0000256" key="6">
    <source>
        <dbReference type="ARBA" id="ARBA00024036"/>
    </source>
</evidence>
<comment type="caution">
    <text evidence="8">The sequence shown here is derived from an EMBL/GenBank/DDBJ whole genome shotgun (WGS) entry which is preliminary data.</text>
</comment>
<keyword evidence="5 7" id="KW-0411">Iron-sulfur</keyword>
<evidence type="ECO:0000256" key="5">
    <source>
        <dbReference type="ARBA" id="ARBA00023014"/>
    </source>
</evidence>
<organism evidence="8 9">
    <name type="scientific">Pseudidiomarina aquimaris</name>
    <dbReference type="NCBI Taxonomy" id="641841"/>
    <lineage>
        <taxon>Bacteria</taxon>
        <taxon>Pseudomonadati</taxon>
        <taxon>Pseudomonadota</taxon>
        <taxon>Gammaproteobacteria</taxon>
        <taxon>Alteromonadales</taxon>
        <taxon>Idiomarinaceae</taxon>
        <taxon>Pseudidiomarina</taxon>
    </lineage>
</organism>
<keyword evidence="1 7" id="KW-0479">Metal-binding</keyword>
<evidence type="ECO:0000256" key="7">
    <source>
        <dbReference type="HAMAP-Rule" id="MF_02040"/>
    </source>
</evidence>
<dbReference type="GO" id="GO:0016887">
    <property type="term" value="F:ATP hydrolysis activity"/>
    <property type="evidence" value="ECO:0007669"/>
    <property type="project" value="UniProtKB-UniRule"/>
</dbReference>
<dbReference type="GO" id="GO:0005524">
    <property type="term" value="F:ATP binding"/>
    <property type="evidence" value="ECO:0007669"/>
    <property type="project" value="UniProtKB-UniRule"/>
</dbReference>
<keyword evidence="4 7" id="KW-0408">Iron</keyword>
<dbReference type="GO" id="GO:0016226">
    <property type="term" value="P:iron-sulfur cluster assembly"/>
    <property type="evidence" value="ECO:0007669"/>
    <property type="project" value="InterPro"/>
</dbReference>
<comment type="similarity">
    <text evidence="6 7">Belongs to the Mrp/NBP35 ATP-binding proteins family.</text>
</comment>
<comment type="function">
    <text evidence="7">Binds and transfers iron-sulfur (Fe-S) clusters to target apoproteins. Can hydrolyze ATP.</text>
</comment>
<dbReference type="PROSITE" id="PS01215">
    <property type="entry name" value="MRP"/>
    <property type="match status" value="1"/>
</dbReference>
<dbReference type="PANTHER" id="PTHR42961:SF2">
    <property type="entry name" value="IRON-SULFUR PROTEIN NUBPL"/>
    <property type="match status" value="1"/>
</dbReference>
<dbReference type="Pfam" id="PF10609">
    <property type="entry name" value="ParA"/>
    <property type="match status" value="1"/>
</dbReference>
<name>A0A432XPW9_9GAMM</name>
<gene>
    <name evidence="8" type="ORF">CWE21_01195</name>
</gene>
<dbReference type="GO" id="GO:0140663">
    <property type="term" value="F:ATP-dependent FeS chaperone activity"/>
    <property type="evidence" value="ECO:0007669"/>
    <property type="project" value="InterPro"/>
</dbReference>
<dbReference type="InterPro" id="IPR000808">
    <property type="entry name" value="Mrp-like_CS"/>
</dbReference>
<evidence type="ECO:0000313" key="9">
    <source>
        <dbReference type="Proteomes" id="UP000286678"/>
    </source>
</evidence>
<dbReference type="InterPro" id="IPR044304">
    <property type="entry name" value="NUBPL-like"/>
</dbReference>
<dbReference type="InterPro" id="IPR027417">
    <property type="entry name" value="P-loop_NTPase"/>
</dbReference>
<dbReference type="FunFam" id="3.40.50.300:FF:000418">
    <property type="entry name" value="Iron-sulfur cluster carrier protein"/>
    <property type="match status" value="1"/>
</dbReference>
<dbReference type="GO" id="GO:0046872">
    <property type="term" value="F:metal ion binding"/>
    <property type="evidence" value="ECO:0007669"/>
    <property type="project" value="UniProtKB-KW"/>
</dbReference>
<evidence type="ECO:0000256" key="2">
    <source>
        <dbReference type="ARBA" id="ARBA00022741"/>
    </source>
</evidence>
<keyword evidence="2 7" id="KW-0547">Nucleotide-binding</keyword>
<evidence type="ECO:0000256" key="3">
    <source>
        <dbReference type="ARBA" id="ARBA00022840"/>
    </source>
</evidence>
<dbReference type="PANTHER" id="PTHR42961">
    <property type="entry name" value="IRON-SULFUR PROTEIN NUBPL"/>
    <property type="match status" value="1"/>
</dbReference>
<evidence type="ECO:0000256" key="1">
    <source>
        <dbReference type="ARBA" id="ARBA00022723"/>
    </source>
</evidence>
<comment type="subunit">
    <text evidence="7">Homodimer.</text>
</comment>
<dbReference type="SUPFAM" id="SSF52540">
    <property type="entry name" value="P-loop containing nucleoside triphosphate hydrolases"/>
    <property type="match status" value="1"/>
</dbReference>
<proteinExistence type="inferred from homology"/>
<dbReference type="InterPro" id="IPR019591">
    <property type="entry name" value="Mrp/NBP35_ATP-bd"/>
</dbReference>
<protein>
    <recommendedName>
        <fullName evidence="7">Iron-sulfur cluster carrier protein</fullName>
    </recommendedName>
</protein>
<dbReference type="CDD" id="cd02037">
    <property type="entry name" value="Mrp_NBP35"/>
    <property type="match status" value="1"/>
</dbReference>
<evidence type="ECO:0000256" key="4">
    <source>
        <dbReference type="ARBA" id="ARBA00023004"/>
    </source>
</evidence>
<dbReference type="OrthoDB" id="9809679at2"/>
<dbReference type="NCBIfam" id="NF008669">
    <property type="entry name" value="PRK11670.1"/>
    <property type="match status" value="1"/>
</dbReference>
<dbReference type="Gene3D" id="3.40.50.300">
    <property type="entry name" value="P-loop containing nucleotide triphosphate hydrolases"/>
    <property type="match status" value="1"/>
</dbReference>
<reference evidence="9" key="1">
    <citation type="journal article" date="2018" name="Front. Microbiol.">
        <title>Genome-Based Analysis Reveals the Taxonomy and Diversity of the Family Idiomarinaceae.</title>
        <authorList>
            <person name="Liu Y."/>
            <person name="Lai Q."/>
            <person name="Shao Z."/>
        </authorList>
    </citation>
    <scope>NUCLEOTIDE SEQUENCE [LARGE SCALE GENOMIC DNA]</scope>
    <source>
        <strain evidence="9">SW15</strain>
    </source>
</reference>
<dbReference type="EMBL" id="PIPT01000001">
    <property type="protein sequence ID" value="RUO50750.1"/>
    <property type="molecule type" value="Genomic_DNA"/>
</dbReference>
<dbReference type="RefSeq" id="WP_126832374.1">
    <property type="nucleotide sequence ID" value="NZ_PIPT01000001.1"/>
</dbReference>
<dbReference type="InterPro" id="IPR033756">
    <property type="entry name" value="YlxH/NBP35"/>
</dbReference>
<keyword evidence="3 7" id="KW-0067">ATP-binding</keyword>
<evidence type="ECO:0000313" key="8">
    <source>
        <dbReference type="EMBL" id="RUO50750.1"/>
    </source>
</evidence>
<dbReference type="AlphaFoldDB" id="A0A432XPW9"/>
<sequence>MFWKKSGSRKPAPADGPFTEQQAAALQAFRLPSWQQPVPQEWWQKDDDTITLNLPFAAHSSLLSELGSLACFAGMRFKINCRIEKLSNSQPELPLIYGNVIVVSSGKGGVGKSSVAVQLALALAETGATTGLLDADVYGPSLPTMLGGGDEKQDMSPQNKLIPHLRHGVHVSSMGYLADAKEAAIWRGPMASAALQQLFRDSQWPRLDYLVIDMPPGTGDIQLTLAQKMPVTGAVVVTTPQNVALADAEKGIAMFRKVGIPLTGLVENMSFYHCPNCGFEEAIFGRAGGERVAHDYDVPLLAQLPLASAVREALDAGAPLLASDPDHELNQPLRAMAAAIAGQLYLQEKAKCA</sequence>
<keyword evidence="7" id="KW-0378">Hydrolase</keyword>
<accession>A0A432XPW9</accession>
<dbReference type="Proteomes" id="UP000286678">
    <property type="component" value="Unassembled WGS sequence"/>
</dbReference>
<feature type="binding site" evidence="7">
    <location>
        <begin position="106"/>
        <end position="113"/>
    </location>
    <ligand>
        <name>ATP</name>
        <dbReference type="ChEBI" id="CHEBI:30616"/>
    </ligand>
</feature>
<dbReference type="GO" id="GO:0005829">
    <property type="term" value="C:cytosol"/>
    <property type="evidence" value="ECO:0007669"/>
    <property type="project" value="TreeGrafter"/>
</dbReference>